<dbReference type="AlphaFoldDB" id="A0A0B7FNW7"/>
<feature type="domain" description="Alpha/beta hydrolase fold-3" evidence="4">
    <location>
        <begin position="140"/>
        <end position="381"/>
    </location>
</feature>
<accession>A0A0B7FNW7</accession>
<proteinExistence type="inferred from homology"/>
<evidence type="ECO:0000256" key="3">
    <source>
        <dbReference type="PROSITE-ProRule" id="PRU10038"/>
    </source>
</evidence>
<name>A0A0B7FNW7_THACB</name>
<dbReference type="Proteomes" id="UP000059188">
    <property type="component" value="Unassembled WGS sequence"/>
</dbReference>
<feature type="active site" evidence="3">
    <location>
        <position position="227"/>
    </location>
</feature>
<dbReference type="OrthoDB" id="2152029at2759"/>
<organism evidence="5 6">
    <name type="scientific">Thanatephorus cucumeris (strain AG1-IB / isolate 7/3/14)</name>
    <name type="common">Lettuce bottom rot fungus</name>
    <name type="synonym">Rhizoctonia solani</name>
    <dbReference type="NCBI Taxonomy" id="1108050"/>
    <lineage>
        <taxon>Eukaryota</taxon>
        <taxon>Fungi</taxon>
        <taxon>Dikarya</taxon>
        <taxon>Basidiomycota</taxon>
        <taxon>Agaricomycotina</taxon>
        <taxon>Agaricomycetes</taxon>
        <taxon>Cantharellales</taxon>
        <taxon>Ceratobasidiaceae</taxon>
        <taxon>Rhizoctonia</taxon>
        <taxon>Rhizoctonia solani AG-1</taxon>
    </lineage>
</organism>
<evidence type="ECO:0000313" key="5">
    <source>
        <dbReference type="EMBL" id="CEL59395.1"/>
    </source>
</evidence>
<dbReference type="PANTHER" id="PTHR48081:SF26">
    <property type="entry name" value="ALPHA_BETA HYDROLASE FOLD-3 DOMAIN-CONTAINING PROTEIN"/>
    <property type="match status" value="1"/>
</dbReference>
<dbReference type="Pfam" id="PF07859">
    <property type="entry name" value="Abhydrolase_3"/>
    <property type="match status" value="1"/>
</dbReference>
<dbReference type="InterPro" id="IPR050300">
    <property type="entry name" value="GDXG_lipolytic_enzyme"/>
</dbReference>
<dbReference type="InterPro" id="IPR013094">
    <property type="entry name" value="AB_hydrolase_3"/>
</dbReference>
<dbReference type="EMBL" id="LN679103">
    <property type="protein sequence ID" value="CEL59395.1"/>
    <property type="molecule type" value="Genomic_DNA"/>
</dbReference>
<comment type="similarity">
    <text evidence="1">Belongs to the 'GDXG' lipolytic enzyme family.</text>
</comment>
<evidence type="ECO:0000259" key="4">
    <source>
        <dbReference type="Pfam" id="PF07859"/>
    </source>
</evidence>
<dbReference type="PANTHER" id="PTHR48081">
    <property type="entry name" value="AB HYDROLASE SUPERFAMILY PROTEIN C4A8.06C"/>
    <property type="match status" value="1"/>
</dbReference>
<gene>
    <name evidence="5" type="ORF">RSOLAG1IB_03328</name>
</gene>
<sequence>MASLIQKEPFRSLYVCSKVAVVAAKVPLWTLLYCIGADRPRPSWTLKKTLVVNALRELIETPMETGDFWGRDPTKEVAPRDCNGARFIWVDKITPNLIVGEVKRFADACNAESVRIPAYGFGRWGTGAEIPLAHDGEKILMHLHGGAFVMGTAHPEDVTSHIPRGFLEYGNSTFTRAVSIEYRLSASDPYSSSGPFPTALLDGLAGYLYLTRTLGFKPQNVFISGDSAGGNIAQSIVRYLRDHPELGMGKPGGLILFSPWADPTGTHHGTPNSTAFENSNSDFARPQIDPDSMGQYGLRSLLGKISVQDARQNPYLAPGSLEISPEVSRGMFSGFPPCYIVGGGGETLLDSIRTLQERMAADIPKDAFVYNEVADAIHDFVCLPLWEPERSNTFKSIVDWIQRL</sequence>
<reference evidence="5 6" key="1">
    <citation type="submission" date="2014-11" db="EMBL/GenBank/DDBJ databases">
        <authorList>
            <person name="Wibberg Daniel"/>
        </authorList>
    </citation>
    <scope>NUCLEOTIDE SEQUENCE [LARGE SCALE GENOMIC DNA]</scope>
    <source>
        <strain evidence="5">Rhizoctonia solani AG1-IB 7/3/14</strain>
    </source>
</reference>
<keyword evidence="2" id="KW-0378">Hydrolase</keyword>
<dbReference type="PROSITE" id="PS01174">
    <property type="entry name" value="LIPASE_GDXG_SER"/>
    <property type="match status" value="1"/>
</dbReference>
<evidence type="ECO:0000256" key="2">
    <source>
        <dbReference type="ARBA" id="ARBA00022801"/>
    </source>
</evidence>
<dbReference type="GO" id="GO:0016787">
    <property type="term" value="F:hydrolase activity"/>
    <property type="evidence" value="ECO:0007669"/>
    <property type="project" value="UniProtKB-KW"/>
</dbReference>
<dbReference type="STRING" id="1108050.A0A0B7FNW7"/>
<keyword evidence="6" id="KW-1185">Reference proteome</keyword>
<protein>
    <submittedName>
        <fullName evidence="5">Esterase</fullName>
    </submittedName>
</protein>
<evidence type="ECO:0000256" key="1">
    <source>
        <dbReference type="ARBA" id="ARBA00010515"/>
    </source>
</evidence>
<dbReference type="InterPro" id="IPR029058">
    <property type="entry name" value="AB_hydrolase_fold"/>
</dbReference>
<dbReference type="InterPro" id="IPR033140">
    <property type="entry name" value="Lipase_GDXG_put_SER_AS"/>
</dbReference>
<evidence type="ECO:0000313" key="6">
    <source>
        <dbReference type="Proteomes" id="UP000059188"/>
    </source>
</evidence>
<dbReference type="Gene3D" id="3.40.50.1820">
    <property type="entry name" value="alpha/beta hydrolase"/>
    <property type="match status" value="1"/>
</dbReference>
<dbReference type="SUPFAM" id="SSF53474">
    <property type="entry name" value="alpha/beta-Hydrolases"/>
    <property type="match status" value="1"/>
</dbReference>